<dbReference type="eggNOG" id="COG3039">
    <property type="taxonomic scope" value="Bacteria"/>
</dbReference>
<reference evidence="2" key="2">
    <citation type="submission" date="2011-06" db="EMBL/GenBank/DDBJ databases">
        <title>The complete genome of Flexistipes sinusarabici DSM 4947.</title>
        <authorList>
            <person name="Lucas S."/>
            <person name="Han J."/>
            <person name="Lapidus A."/>
            <person name="Bruce D."/>
            <person name="Goodwin L."/>
            <person name="Pitluck S."/>
            <person name="Peters L."/>
            <person name="Kyrpides N."/>
            <person name="Mavromatis K."/>
            <person name="Ivanova N."/>
            <person name="Mikhailova N."/>
            <person name="Chertkov O."/>
            <person name="Detter J.C."/>
            <person name="Tapia R."/>
            <person name="Han C."/>
            <person name="Land M."/>
            <person name="Hauser L."/>
            <person name="Markowitz V."/>
            <person name="Cheng J.-F."/>
            <person name="Hugenholtz P."/>
            <person name="Woyke T."/>
            <person name="Wu D."/>
            <person name="Spring S."/>
            <person name="Schroeder M."/>
            <person name="Brambilla E."/>
            <person name="Klenk H.-P."/>
            <person name="Eisen J.A."/>
        </authorList>
    </citation>
    <scope>NUCLEOTIDE SEQUENCE [LARGE SCALE GENOMIC DNA]</scope>
    <source>
        <strain evidence="2">DSM 4947 / MAS 10</strain>
    </source>
</reference>
<protein>
    <submittedName>
        <fullName evidence="1">Uncharacterized protein</fullName>
    </submittedName>
</protein>
<organism evidence="1 2">
    <name type="scientific">Flexistipes sinusarabici (strain ATCC 49648 / DSM 4947 / MAS 10)</name>
    <dbReference type="NCBI Taxonomy" id="717231"/>
    <lineage>
        <taxon>Bacteria</taxon>
        <taxon>Pseudomonadati</taxon>
        <taxon>Deferribacterota</taxon>
        <taxon>Deferribacteres</taxon>
        <taxon>Deferribacterales</taxon>
        <taxon>Flexistipitaceae</taxon>
        <taxon>Flexistipes</taxon>
    </lineage>
</organism>
<reference evidence="1 2" key="1">
    <citation type="journal article" date="2011" name="Stand. Genomic Sci.">
        <title>Genome sequence of the moderately thermophilic halophile Flexistipes sinusarabici strain (MAS10).</title>
        <authorList>
            <person name="Lapidus A."/>
            <person name="Chertkov O."/>
            <person name="Nolan M."/>
            <person name="Lucas S."/>
            <person name="Hammon N."/>
            <person name="Deshpande S."/>
            <person name="Cheng J.F."/>
            <person name="Tapia R."/>
            <person name="Han C."/>
            <person name="Goodwin L."/>
            <person name="Pitluck S."/>
            <person name="Liolios K."/>
            <person name="Pagani I."/>
            <person name="Ivanova N."/>
            <person name="Huntemann M."/>
            <person name="Mavromatis K."/>
            <person name="Mikhailova N."/>
            <person name="Pati A."/>
            <person name="Chen A."/>
            <person name="Palaniappan K."/>
            <person name="Land M."/>
            <person name="Hauser L."/>
            <person name="Brambilla E.M."/>
            <person name="Rohde M."/>
            <person name="Abt B."/>
            <person name="Spring S."/>
            <person name="Goker M."/>
            <person name="Bristow J."/>
            <person name="Eisen J.A."/>
            <person name="Markowitz V."/>
            <person name="Hugenholtz P."/>
            <person name="Kyrpides N.C."/>
            <person name="Klenk H.P."/>
            <person name="Woyke T."/>
        </authorList>
    </citation>
    <scope>NUCLEOTIDE SEQUENCE [LARGE SCALE GENOMIC DNA]</scope>
    <source>
        <strain evidence="2">DSM 4947 / MAS 10</strain>
    </source>
</reference>
<name>F8E4U6_FLESM</name>
<evidence type="ECO:0000313" key="2">
    <source>
        <dbReference type="Proteomes" id="UP000006621"/>
    </source>
</evidence>
<dbReference type="Proteomes" id="UP000006621">
    <property type="component" value="Chromosome"/>
</dbReference>
<dbReference type="STRING" id="717231.Flexsi_0852"/>
<gene>
    <name evidence="1" type="ordered locus">Flexsi_0852</name>
</gene>
<keyword evidence="2" id="KW-1185">Reference proteome</keyword>
<dbReference type="KEGG" id="fsi:Flexsi_0852"/>
<dbReference type="AlphaFoldDB" id="F8E4U6"/>
<accession>F8E4U6</accession>
<proteinExistence type="predicted"/>
<sequence length="65" mass="7978">MEKYIEPTVLDSMLDFKTNDSTYLDKINSLIDWKKVKSILDKKYRWCQHRNRIPRNHRLKIPQCI</sequence>
<dbReference type="HOGENOM" id="CLU_2843447_0_0_0"/>
<evidence type="ECO:0000313" key="1">
    <source>
        <dbReference type="EMBL" id="AEI14516.1"/>
    </source>
</evidence>
<dbReference type="EMBL" id="CP002858">
    <property type="protein sequence ID" value="AEI14516.1"/>
    <property type="molecule type" value="Genomic_DNA"/>
</dbReference>